<evidence type="ECO:0000256" key="5">
    <source>
        <dbReference type="ARBA" id="ARBA00022670"/>
    </source>
</evidence>
<gene>
    <name evidence="12" type="ORF">ILUMI_16092</name>
</gene>
<dbReference type="GO" id="GO:0006508">
    <property type="term" value="P:proteolysis"/>
    <property type="evidence" value="ECO:0007669"/>
    <property type="project" value="UniProtKB-KW"/>
</dbReference>
<dbReference type="EMBL" id="VTPC01058601">
    <property type="protein sequence ID" value="KAF2890081.1"/>
    <property type="molecule type" value="Genomic_DNA"/>
</dbReference>
<dbReference type="GO" id="GO:0005615">
    <property type="term" value="C:extracellular space"/>
    <property type="evidence" value="ECO:0007669"/>
    <property type="project" value="TreeGrafter"/>
</dbReference>
<evidence type="ECO:0000256" key="3">
    <source>
        <dbReference type="ARBA" id="ARBA00010136"/>
    </source>
</evidence>
<dbReference type="GO" id="GO:0043171">
    <property type="term" value="P:peptide catabolic process"/>
    <property type="evidence" value="ECO:0007669"/>
    <property type="project" value="TreeGrafter"/>
</dbReference>
<dbReference type="Gene3D" id="1.10.390.10">
    <property type="entry name" value="Neutral Protease Domain 2"/>
    <property type="match status" value="1"/>
</dbReference>
<evidence type="ECO:0000256" key="6">
    <source>
        <dbReference type="ARBA" id="ARBA00022723"/>
    </source>
</evidence>
<keyword evidence="6" id="KW-0479">Metal-binding</keyword>
<evidence type="ECO:0000256" key="8">
    <source>
        <dbReference type="ARBA" id="ARBA00022833"/>
    </source>
</evidence>
<dbReference type="InterPro" id="IPR027268">
    <property type="entry name" value="Peptidase_M4/M1_CTD_sf"/>
</dbReference>
<dbReference type="GO" id="GO:0098552">
    <property type="term" value="C:side of membrane"/>
    <property type="evidence" value="ECO:0007669"/>
    <property type="project" value="UniProtKB-KW"/>
</dbReference>
<dbReference type="GO" id="GO:0042277">
    <property type="term" value="F:peptide binding"/>
    <property type="evidence" value="ECO:0007669"/>
    <property type="project" value="TreeGrafter"/>
</dbReference>
<dbReference type="AlphaFoldDB" id="A0A8K0CRV6"/>
<keyword evidence="4" id="KW-0336">GPI-anchor</keyword>
<dbReference type="InterPro" id="IPR050344">
    <property type="entry name" value="Peptidase_M1_aminopeptidases"/>
</dbReference>
<evidence type="ECO:0000256" key="2">
    <source>
        <dbReference type="ARBA" id="ARBA00004609"/>
    </source>
</evidence>
<proteinExistence type="inferred from homology"/>
<keyword evidence="7" id="KW-0378">Hydrolase</keyword>
<evidence type="ECO:0000256" key="9">
    <source>
        <dbReference type="ARBA" id="ARBA00023049"/>
    </source>
</evidence>
<dbReference type="Pfam" id="PF01433">
    <property type="entry name" value="Peptidase_M1"/>
    <property type="match status" value="1"/>
</dbReference>
<keyword evidence="8" id="KW-0862">Zinc</keyword>
<evidence type="ECO:0000313" key="12">
    <source>
        <dbReference type="EMBL" id="KAF2890081.1"/>
    </source>
</evidence>
<evidence type="ECO:0000256" key="7">
    <source>
        <dbReference type="ARBA" id="ARBA00022801"/>
    </source>
</evidence>
<dbReference type="GO" id="GO:0008270">
    <property type="term" value="F:zinc ion binding"/>
    <property type="evidence" value="ECO:0007669"/>
    <property type="project" value="InterPro"/>
</dbReference>
<reference evidence="12" key="1">
    <citation type="submission" date="2019-08" db="EMBL/GenBank/DDBJ databases">
        <title>The genome of the North American firefly Photinus pyralis.</title>
        <authorList>
            <consortium name="Photinus pyralis genome working group"/>
            <person name="Fallon T.R."/>
            <person name="Sander Lower S.E."/>
            <person name="Weng J.-K."/>
        </authorList>
    </citation>
    <scope>NUCLEOTIDE SEQUENCE</scope>
    <source>
        <strain evidence="12">TRF0915ILg1</strain>
        <tissue evidence="12">Whole body</tissue>
    </source>
</reference>
<keyword evidence="10" id="KW-0449">Lipoprotein</keyword>
<dbReference type="PANTHER" id="PTHR11533">
    <property type="entry name" value="PROTEASE M1 ZINC METALLOPROTEASE"/>
    <property type="match status" value="1"/>
</dbReference>
<protein>
    <recommendedName>
        <fullName evidence="11">Peptidase M1 membrane alanine aminopeptidase domain-containing protein</fullName>
    </recommendedName>
</protein>
<comment type="caution">
    <text evidence="12">The sequence shown here is derived from an EMBL/GenBank/DDBJ whole genome shotgun (WGS) entry which is preliminary data.</text>
</comment>
<dbReference type="GO" id="GO:0005737">
    <property type="term" value="C:cytoplasm"/>
    <property type="evidence" value="ECO:0007669"/>
    <property type="project" value="TreeGrafter"/>
</dbReference>
<comment type="subcellular location">
    <subcellularLocation>
        <location evidence="2">Cell membrane</location>
        <topology evidence="2">Lipid-anchor</topology>
        <topology evidence="2">GPI-anchor</topology>
    </subcellularLocation>
</comment>
<dbReference type="PANTHER" id="PTHR11533:SF290">
    <property type="entry name" value="AMINOPEPTIDASE"/>
    <property type="match status" value="1"/>
</dbReference>
<evidence type="ECO:0000256" key="1">
    <source>
        <dbReference type="ARBA" id="ARBA00001947"/>
    </source>
</evidence>
<evidence type="ECO:0000313" key="13">
    <source>
        <dbReference type="Proteomes" id="UP000801492"/>
    </source>
</evidence>
<keyword evidence="5" id="KW-0645">Protease</keyword>
<dbReference type="SUPFAM" id="SSF55486">
    <property type="entry name" value="Metalloproteases ('zincins'), catalytic domain"/>
    <property type="match status" value="1"/>
</dbReference>
<evidence type="ECO:0000259" key="11">
    <source>
        <dbReference type="Pfam" id="PF01433"/>
    </source>
</evidence>
<dbReference type="GO" id="GO:0005886">
    <property type="term" value="C:plasma membrane"/>
    <property type="evidence" value="ECO:0007669"/>
    <property type="project" value="UniProtKB-SubCell"/>
</dbReference>
<evidence type="ECO:0000256" key="10">
    <source>
        <dbReference type="ARBA" id="ARBA00023288"/>
    </source>
</evidence>
<dbReference type="InterPro" id="IPR014782">
    <property type="entry name" value="Peptidase_M1_dom"/>
</dbReference>
<dbReference type="InterPro" id="IPR001930">
    <property type="entry name" value="Peptidase_M1"/>
</dbReference>
<dbReference type="Proteomes" id="UP000801492">
    <property type="component" value="Unassembled WGS sequence"/>
</dbReference>
<keyword evidence="4" id="KW-0472">Membrane</keyword>
<dbReference type="GO" id="GO:0070006">
    <property type="term" value="F:metalloaminopeptidase activity"/>
    <property type="evidence" value="ECO:0007669"/>
    <property type="project" value="TreeGrafter"/>
</dbReference>
<keyword evidence="4" id="KW-0325">Glycoprotein</keyword>
<evidence type="ECO:0000256" key="4">
    <source>
        <dbReference type="ARBA" id="ARBA00022622"/>
    </source>
</evidence>
<keyword evidence="9" id="KW-0482">Metalloprotease</keyword>
<dbReference type="OrthoDB" id="10031169at2759"/>
<name>A0A8K0CRV6_IGNLU</name>
<accession>A0A8K0CRV6</accession>
<sequence length="139" mass="16329">MDTFKETIILPIYAVAFMVLDYKHTHKIERHRVFAKPDAIDDGKLDFALSTGVEVLKVLEEYTDEAMENWGLVTYSEDNLFISNKTFRYGIEASLLFIAHEFAHQWFGNLVTFKEWKYTWLKEGFATFFQYYIASLVST</sequence>
<dbReference type="PRINTS" id="PR00756">
    <property type="entry name" value="ALADIPTASE"/>
</dbReference>
<keyword evidence="13" id="KW-1185">Reference proteome</keyword>
<comment type="similarity">
    <text evidence="3">Belongs to the peptidase M1 family.</text>
</comment>
<organism evidence="12 13">
    <name type="scientific">Ignelater luminosus</name>
    <name type="common">Cucubano</name>
    <name type="synonym">Pyrophorus luminosus</name>
    <dbReference type="NCBI Taxonomy" id="2038154"/>
    <lineage>
        <taxon>Eukaryota</taxon>
        <taxon>Metazoa</taxon>
        <taxon>Ecdysozoa</taxon>
        <taxon>Arthropoda</taxon>
        <taxon>Hexapoda</taxon>
        <taxon>Insecta</taxon>
        <taxon>Pterygota</taxon>
        <taxon>Neoptera</taxon>
        <taxon>Endopterygota</taxon>
        <taxon>Coleoptera</taxon>
        <taxon>Polyphaga</taxon>
        <taxon>Elateriformia</taxon>
        <taxon>Elateroidea</taxon>
        <taxon>Elateridae</taxon>
        <taxon>Agrypninae</taxon>
        <taxon>Pyrophorini</taxon>
        <taxon>Ignelater</taxon>
    </lineage>
</organism>
<feature type="domain" description="Peptidase M1 membrane alanine aminopeptidase" evidence="11">
    <location>
        <begin position="58"/>
        <end position="134"/>
    </location>
</feature>
<comment type="cofactor">
    <cofactor evidence="1">
        <name>Zn(2+)</name>
        <dbReference type="ChEBI" id="CHEBI:29105"/>
    </cofactor>
</comment>